<keyword evidence="1" id="KW-0472">Membrane</keyword>
<keyword evidence="3" id="KW-1185">Reference proteome</keyword>
<dbReference type="OrthoDB" id="5340030at2"/>
<organism evidence="2 3">
    <name type="scientific">Nitratiruptor tergarcus DSM 16512</name>
    <dbReference type="NCBI Taxonomy" id="1069081"/>
    <lineage>
        <taxon>Bacteria</taxon>
        <taxon>Pseudomonadati</taxon>
        <taxon>Campylobacterota</taxon>
        <taxon>Epsilonproteobacteria</taxon>
        <taxon>Nautiliales</taxon>
        <taxon>Nitratiruptoraceae</taxon>
        <taxon>Nitratiruptor</taxon>
    </lineage>
</organism>
<reference evidence="3" key="1">
    <citation type="submission" date="2017-04" db="EMBL/GenBank/DDBJ databases">
        <authorList>
            <person name="Varghese N."/>
            <person name="Submissions S."/>
        </authorList>
    </citation>
    <scope>NUCLEOTIDE SEQUENCE [LARGE SCALE GENOMIC DNA]</scope>
    <source>
        <strain evidence="3">DSM 16512</strain>
    </source>
</reference>
<evidence type="ECO:0000313" key="2">
    <source>
        <dbReference type="EMBL" id="SMC08751.1"/>
    </source>
</evidence>
<protein>
    <recommendedName>
        <fullName evidence="4">DUF2892 domain-containing protein</fullName>
    </recommendedName>
</protein>
<dbReference type="AlphaFoldDB" id="A0A1W1WR11"/>
<dbReference type="STRING" id="1069081.SAMN05660197_0517"/>
<keyword evidence="1" id="KW-1133">Transmembrane helix</keyword>
<keyword evidence="1" id="KW-0812">Transmembrane</keyword>
<dbReference type="RefSeq" id="WP_084275015.1">
    <property type="nucleotide sequence ID" value="NZ_AP026671.1"/>
</dbReference>
<evidence type="ECO:0000256" key="1">
    <source>
        <dbReference type="SAM" id="Phobius"/>
    </source>
</evidence>
<feature type="transmembrane region" description="Helical" evidence="1">
    <location>
        <begin position="35"/>
        <end position="61"/>
    </location>
</feature>
<gene>
    <name evidence="2" type="ORF">SAMN05660197_0517</name>
</gene>
<accession>A0A1W1WR11</accession>
<dbReference type="EMBL" id="FWWZ01000001">
    <property type="protein sequence ID" value="SMC08751.1"/>
    <property type="molecule type" value="Genomic_DNA"/>
</dbReference>
<feature type="transmembrane region" description="Helical" evidence="1">
    <location>
        <begin position="6"/>
        <end position="23"/>
    </location>
</feature>
<evidence type="ECO:0000313" key="3">
    <source>
        <dbReference type="Proteomes" id="UP000192602"/>
    </source>
</evidence>
<evidence type="ECO:0008006" key="4">
    <source>
        <dbReference type="Google" id="ProtNLM"/>
    </source>
</evidence>
<sequence length="73" mass="8562">MCGDKAQRILMAIMLGFTMYLFAMGRSDQTMFQIAVVLQTFIIIMLLIFAFTNFCPSLWFFNKIFGKCNWDEK</sequence>
<name>A0A1W1WR11_9BACT</name>
<proteinExistence type="predicted"/>
<dbReference type="Proteomes" id="UP000192602">
    <property type="component" value="Unassembled WGS sequence"/>
</dbReference>